<protein>
    <submittedName>
        <fullName evidence="2">Lysophospholipase</fullName>
    </submittedName>
</protein>
<dbReference type="InterPro" id="IPR006311">
    <property type="entry name" value="TAT_signal"/>
</dbReference>
<evidence type="ECO:0000259" key="1">
    <source>
        <dbReference type="Pfam" id="PF13472"/>
    </source>
</evidence>
<comment type="caution">
    <text evidence="2">The sequence shown here is derived from an EMBL/GenBank/DDBJ whole genome shotgun (WGS) entry which is preliminary data.</text>
</comment>
<accession>A0A4U3KXI7</accession>
<dbReference type="OrthoDB" id="9794725at2"/>
<dbReference type="Gene3D" id="3.40.50.1110">
    <property type="entry name" value="SGNH hydrolase"/>
    <property type="match status" value="1"/>
</dbReference>
<dbReference type="GO" id="GO:0004622">
    <property type="term" value="F:phosphatidylcholine lysophospholipase activity"/>
    <property type="evidence" value="ECO:0007669"/>
    <property type="project" value="TreeGrafter"/>
</dbReference>
<dbReference type="InterPro" id="IPR036514">
    <property type="entry name" value="SGNH_hydro_sf"/>
</dbReference>
<dbReference type="Pfam" id="PF13472">
    <property type="entry name" value="Lipase_GDSL_2"/>
    <property type="match status" value="1"/>
</dbReference>
<reference evidence="2 3" key="1">
    <citation type="submission" date="2019-05" db="EMBL/GenBank/DDBJ databases">
        <title>Panacibacter sp. strain 17mud1-8 Genome sequencing and assembly.</title>
        <authorList>
            <person name="Chhetri G."/>
        </authorList>
    </citation>
    <scope>NUCLEOTIDE SEQUENCE [LARGE SCALE GENOMIC DNA]</scope>
    <source>
        <strain evidence="2 3">17mud1-8</strain>
    </source>
</reference>
<dbReference type="RefSeq" id="WP_137263358.1">
    <property type="nucleotide sequence ID" value="NZ_SZQL01000018.1"/>
</dbReference>
<sequence length="253" mass="27685">MKEQINNRRQFLQRAALSGIASVSLPAILKAAPSAKLPKITLNSSDIILFQGDSITDAGRKKTDMDANDASALGGGYAHLAAAELLYKYPSKNLSIYNKGISGNKVYQLAERWEADCLAIKPTVLSILVGVNDFWHTLVNGYQGTLETYTNDYKALLKRTLTALPDVKLIIGEPYALKGVKAVDDKWFPAFDGYRQAAKDIAAEFNAVFIPYQSIYEKAMKSAPASYWTIDGVHPTVAGTQLMADAWMQTVKG</sequence>
<organism evidence="2 3">
    <name type="scientific">Ilyomonas limi</name>
    <dbReference type="NCBI Taxonomy" id="2575867"/>
    <lineage>
        <taxon>Bacteria</taxon>
        <taxon>Pseudomonadati</taxon>
        <taxon>Bacteroidota</taxon>
        <taxon>Chitinophagia</taxon>
        <taxon>Chitinophagales</taxon>
        <taxon>Chitinophagaceae</taxon>
        <taxon>Ilyomonas</taxon>
    </lineage>
</organism>
<evidence type="ECO:0000313" key="3">
    <source>
        <dbReference type="Proteomes" id="UP000305848"/>
    </source>
</evidence>
<dbReference type="AlphaFoldDB" id="A0A4U3KXI7"/>
<dbReference type="EMBL" id="SZQL01000018">
    <property type="protein sequence ID" value="TKK65807.1"/>
    <property type="molecule type" value="Genomic_DNA"/>
</dbReference>
<evidence type="ECO:0000313" key="2">
    <source>
        <dbReference type="EMBL" id="TKK65807.1"/>
    </source>
</evidence>
<dbReference type="PROSITE" id="PS51318">
    <property type="entry name" value="TAT"/>
    <property type="match status" value="1"/>
</dbReference>
<feature type="domain" description="SGNH hydrolase-type esterase" evidence="1">
    <location>
        <begin position="52"/>
        <end position="242"/>
    </location>
</feature>
<dbReference type="Proteomes" id="UP000305848">
    <property type="component" value="Unassembled WGS sequence"/>
</dbReference>
<dbReference type="CDD" id="cd01834">
    <property type="entry name" value="SGNH_hydrolase_like_2"/>
    <property type="match status" value="1"/>
</dbReference>
<proteinExistence type="predicted"/>
<dbReference type="InterPro" id="IPR051532">
    <property type="entry name" value="Ester_Hydrolysis_Enzymes"/>
</dbReference>
<dbReference type="InterPro" id="IPR013830">
    <property type="entry name" value="SGNH_hydro"/>
</dbReference>
<dbReference type="SUPFAM" id="SSF52266">
    <property type="entry name" value="SGNH hydrolase"/>
    <property type="match status" value="1"/>
</dbReference>
<keyword evidence="3" id="KW-1185">Reference proteome</keyword>
<name>A0A4U3KXI7_9BACT</name>
<gene>
    <name evidence="2" type="ORF">FC093_18800</name>
</gene>
<dbReference type="PANTHER" id="PTHR30383:SF5">
    <property type="entry name" value="SGNH HYDROLASE-TYPE ESTERASE DOMAIN-CONTAINING PROTEIN"/>
    <property type="match status" value="1"/>
</dbReference>
<dbReference type="PANTHER" id="PTHR30383">
    <property type="entry name" value="THIOESTERASE 1/PROTEASE 1/LYSOPHOSPHOLIPASE L1"/>
    <property type="match status" value="1"/>
</dbReference>